<name>A0ABQ7D1R9_BRACR</name>
<comment type="caution">
    <text evidence="2">The sequence shown here is derived from an EMBL/GenBank/DDBJ whole genome shotgun (WGS) entry which is preliminary data.</text>
</comment>
<accession>A0ABQ7D1R9</accession>
<dbReference type="EMBL" id="QGKV02000759">
    <property type="protein sequence ID" value="KAF3565569.1"/>
    <property type="molecule type" value="Genomic_DNA"/>
</dbReference>
<dbReference type="Proteomes" id="UP000266723">
    <property type="component" value="Unassembled WGS sequence"/>
</dbReference>
<evidence type="ECO:0000256" key="1">
    <source>
        <dbReference type="SAM" id="MobiDB-lite"/>
    </source>
</evidence>
<protein>
    <submittedName>
        <fullName evidence="2">Uncharacterized protein</fullName>
    </submittedName>
</protein>
<feature type="compositionally biased region" description="Polar residues" evidence="1">
    <location>
        <begin position="429"/>
        <end position="444"/>
    </location>
</feature>
<feature type="region of interest" description="Disordered" evidence="1">
    <location>
        <begin position="426"/>
        <end position="445"/>
    </location>
</feature>
<sequence>MATVGAVCNMQTNQLYLTLINPYFYYYPLRVVKPQTPNNRVNTGFIAACHCDFEDEYETEYSGSIDSRTPPSIDIAIHQPIDNHPGESIDSSPGNESFALPEHCYPSFAVSTQSQKSIDYHHGETISRQGDYSIGSWADESHHESFAVDTALSEMQSDEYDENSHIEKNIEYHGLAMDDRGLLHTSLAYATSTSIDSDIQPWIDAHHTPDSKLQVKDNTDYGYLTSDEFGIFRDPVSQARAMDVRILHISKEDIAEIIAMNGSSNFFNPKNRSEDPPSIDSAAATSSTVTLNADKAHFNRTGKGNLSNQTSDDYHSQRLDDVYYPFDNSISWLTTHTYEMKQDMAILQKLHAVSEGRSKSIAAHAQPLIDAHFQASIDARLTSFEDRLQSFTYRIDGVYYTLGDSVDSLTTNLNTLQQQMDTIHRQLDSQEGPSPSIDSKTRPSINGDYAPLRNKLVTEKSLQDKIDEITFSQDLLKEDVYQELKDILESRYARLGMQAQHWESSA</sequence>
<evidence type="ECO:0000313" key="2">
    <source>
        <dbReference type="EMBL" id="KAF3565569.1"/>
    </source>
</evidence>
<organism evidence="2 3">
    <name type="scientific">Brassica cretica</name>
    <name type="common">Mustard</name>
    <dbReference type="NCBI Taxonomy" id="69181"/>
    <lineage>
        <taxon>Eukaryota</taxon>
        <taxon>Viridiplantae</taxon>
        <taxon>Streptophyta</taxon>
        <taxon>Embryophyta</taxon>
        <taxon>Tracheophyta</taxon>
        <taxon>Spermatophyta</taxon>
        <taxon>Magnoliopsida</taxon>
        <taxon>eudicotyledons</taxon>
        <taxon>Gunneridae</taxon>
        <taxon>Pentapetalae</taxon>
        <taxon>rosids</taxon>
        <taxon>malvids</taxon>
        <taxon>Brassicales</taxon>
        <taxon>Brassicaceae</taxon>
        <taxon>Brassiceae</taxon>
        <taxon>Brassica</taxon>
    </lineage>
</organism>
<proteinExistence type="predicted"/>
<evidence type="ECO:0000313" key="3">
    <source>
        <dbReference type="Proteomes" id="UP000266723"/>
    </source>
</evidence>
<gene>
    <name evidence="2" type="ORF">DY000_02016065</name>
</gene>
<keyword evidence="3" id="KW-1185">Reference proteome</keyword>
<reference evidence="2 3" key="1">
    <citation type="journal article" date="2020" name="BMC Genomics">
        <title>Intraspecific diversification of the crop wild relative Brassica cretica Lam. using demographic model selection.</title>
        <authorList>
            <person name="Kioukis A."/>
            <person name="Michalopoulou V.A."/>
            <person name="Briers L."/>
            <person name="Pirintsos S."/>
            <person name="Studholme D.J."/>
            <person name="Pavlidis P."/>
            <person name="Sarris P.F."/>
        </authorList>
    </citation>
    <scope>NUCLEOTIDE SEQUENCE [LARGE SCALE GENOMIC DNA]</scope>
    <source>
        <strain evidence="3">cv. PFS-1207/04</strain>
    </source>
</reference>